<evidence type="ECO:0000313" key="1">
    <source>
        <dbReference type="EMBL" id="QOY88492.1"/>
    </source>
</evidence>
<sequence length="270" mass="29103">MAAILAGSAWAAAAGSGIPLEKWNLPAGKAGVQVKPVLTGEIHGVSTDQVLIVGPGQHVEPAHAKEAVVWLVLEGKGTMHAGSAKYDVQGETIARAPQGVAWQIDVAKGEVLRAVRVRRELTADDLAELKKFPQNNAAPLVKKFSECTPYGEAIKSPKTVSRTLLPENYVPRMAVGTVETTGPDTVGRHKHPMLEQIFLGLKGNDITVLADEHNANLTEFSILHIPLGSNHGAEVAGGKKLHYVWMDFFIAKEGQEYLKNHLTLDPQKKK</sequence>
<accession>A0A7S7SJV7</accession>
<organism evidence="1 2">
    <name type="scientific">Paludibaculum fermentans</name>
    <dbReference type="NCBI Taxonomy" id="1473598"/>
    <lineage>
        <taxon>Bacteria</taxon>
        <taxon>Pseudomonadati</taxon>
        <taxon>Acidobacteriota</taxon>
        <taxon>Terriglobia</taxon>
        <taxon>Bryobacterales</taxon>
        <taxon>Bryobacteraceae</taxon>
        <taxon>Paludibaculum</taxon>
    </lineage>
</organism>
<dbReference type="Gene3D" id="2.60.120.10">
    <property type="entry name" value="Jelly Rolls"/>
    <property type="match status" value="2"/>
</dbReference>
<dbReference type="CDD" id="cd02208">
    <property type="entry name" value="cupin_RmlC-like"/>
    <property type="match status" value="1"/>
</dbReference>
<reference evidence="1 2" key="1">
    <citation type="submission" date="2020-10" db="EMBL/GenBank/DDBJ databases">
        <title>Complete genome sequence of Paludibaculum fermentans P105T, a facultatively anaerobic acidobacterium capable of dissimilatory Fe(III) reduction.</title>
        <authorList>
            <person name="Dedysh S.N."/>
            <person name="Beletsky A.V."/>
            <person name="Kulichevskaya I.S."/>
            <person name="Mardanov A.V."/>
            <person name="Ravin N.V."/>
        </authorList>
    </citation>
    <scope>NUCLEOTIDE SEQUENCE [LARGE SCALE GENOMIC DNA]</scope>
    <source>
        <strain evidence="1 2">P105</strain>
    </source>
</reference>
<dbReference type="InterPro" id="IPR011051">
    <property type="entry name" value="RmlC_Cupin_sf"/>
</dbReference>
<proteinExistence type="predicted"/>
<dbReference type="KEGG" id="pfer:IRI77_00570"/>
<name>A0A7S7SJV7_PALFE</name>
<dbReference type="RefSeq" id="WP_194450154.1">
    <property type="nucleotide sequence ID" value="NZ_CP063849.1"/>
</dbReference>
<dbReference type="AlphaFoldDB" id="A0A7S7SJV7"/>
<dbReference type="SUPFAM" id="SSF51182">
    <property type="entry name" value="RmlC-like cupins"/>
    <property type="match status" value="1"/>
</dbReference>
<dbReference type="InterPro" id="IPR014710">
    <property type="entry name" value="RmlC-like_jellyroll"/>
</dbReference>
<evidence type="ECO:0008006" key="3">
    <source>
        <dbReference type="Google" id="ProtNLM"/>
    </source>
</evidence>
<protein>
    <recommendedName>
        <fullName evidence="3">Cupin 2 conserved barrel domain-containing protein</fullName>
    </recommendedName>
</protein>
<dbReference type="EMBL" id="CP063849">
    <property type="protein sequence ID" value="QOY88492.1"/>
    <property type="molecule type" value="Genomic_DNA"/>
</dbReference>
<dbReference type="Proteomes" id="UP000593892">
    <property type="component" value="Chromosome"/>
</dbReference>
<keyword evidence="2" id="KW-1185">Reference proteome</keyword>
<gene>
    <name evidence="1" type="ORF">IRI77_00570</name>
</gene>
<evidence type="ECO:0000313" key="2">
    <source>
        <dbReference type="Proteomes" id="UP000593892"/>
    </source>
</evidence>